<proteinExistence type="predicted"/>
<dbReference type="Gene3D" id="2.60.120.10">
    <property type="entry name" value="Jelly Rolls"/>
    <property type="match status" value="1"/>
</dbReference>
<keyword evidence="3" id="KW-0851">Voltage-gated channel</keyword>
<evidence type="ECO:0000256" key="3">
    <source>
        <dbReference type="ARBA" id="ARBA00022882"/>
    </source>
</evidence>
<dbReference type="SUPFAM" id="SSF51206">
    <property type="entry name" value="cAMP-binding domain-like"/>
    <property type="match status" value="1"/>
</dbReference>
<dbReference type="PANTHER" id="PTHR45743">
    <property type="entry name" value="POTASSIUM CHANNEL AKT1"/>
    <property type="match status" value="1"/>
</dbReference>
<protein>
    <submittedName>
        <fullName evidence="7">Potassium channel KAT3-like</fullName>
    </submittedName>
</protein>
<evidence type="ECO:0000256" key="2">
    <source>
        <dbReference type="ARBA" id="ARBA00022826"/>
    </source>
</evidence>
<evidence type="ECO:0000313" key="8">
    <source>
        <dbReference type="Proteomes" id="UP000265520"/>
    </source>
</evidence>
<keyword evidence="8" id="KW-1185">Reference proteome</keyword>
<evidence type="ECO:0000259" key="6">
    <source>
        <dbReference type="PROSITE" id="PS50042"/>
    </source>
</evidence>
<accession>A0A392V633</accession>
<dbReference type="GO" id="GO:0005249">
    <property type="term" value="F:voltage-gated potassium channel activity"/>
    <property type="evidence" value="ECO:0007669"/>
    <property type="project" value="InterPro"/>
</dbReference>
<dbReference type="InterPro" id="IPR000595">
    <property type="entry name" value="cNMP-bd_dom"/>
</dbReference>
<name>A0A392V633_9FABA</name>
<evidence type="ECO:0000313" key="7">
    <source>
        <dbReference type="EMBL" id="MCI82883.1"/>
    </source>
</evidence>
<dbReference type="InterPro" id="IPR014710">
    <property type="entry name" value="RmlC-like_jellyroll"/>
</dbReference>
<feature type="non-terminal residue" evidence="7">
    <location>
        <position position="53"/>
    </location>
</feature>
<keyword evidence="1" id="KW-0633">Potassium transport</keyword>
<keyword evidence="2" id="KW-0631">Potassium channel</keyword>
<keyword evidence="5 7" id="KW-0407">Ion channel</keyword>
<dbReference type="GO" id="GO:0034702">
    <property type="term" value="C:monoatomic ion channel complex"/>
    <property type="evidence" value="ECO:0007669"/>
    <property type="project" value="UniProtKB-KW"/>
</dbReference>
<dbReference type="InterPro" id="IPR018490">
    <property type="entry name" value="cNMP-bd_dom_sf"/>
</dbReference>
<evidence type="ECO:0000256" key="5">
    <source>
        <dbReference type="ARBA" id="ARBA00023303"/>
    </source>
</evidence>
<keyword evidence="4" id="KW-0630">Potassium</keyword>
<dbReference type="Proteomes" id="UP000265520">
    <property type="component" value="Unassembled WGS sequence"/>
</dbReference>
<dbReference type="EMBL" id="LXQA011053813">
    <property type="protein sequence ID" value="MCI82883.1"/>
    <property type="molecule type" value="Genomic_DNA"/>
</dbReference>
<dbReference type="PROSITE" id="PS50042">
    <property type="entry name" value="CNMP_BINDING_3"/>
    <property type="match status" value="1"/>
</dbReference>
<comment type="caution">
    <text evidence="7">The sequence shown here is derived from an EMBL/GenBank/DDBJ whole genome shotgun (WGS) entry which is preliminary data.</text>
</comment>
<dbReference type="AlphaFoldDB" id="A0A392V633"/>
<evidence type="ECO:0000256" key="1">
    <source>
        <dbReference type="ARBA" id="ARBA00022538"/>
    </source>
</evidence>
<organism evidence="7 8">
    <name type="scientific">Trifolium medium</name>
    <dbReference type="NCBI Taxonomy" id="97028"/>
    <lineage>
        <taxon>Eukaryota</taxon>
        <taxon>Viridiplantae</taxon>
        <taxon>Streptophyta</taxon>
        <taxon>Embryophyta</taxon>
        <taxon>Tracheophyta</taxon>
        <taxon>Spermatophyta</taxon>
        <taxon>Magnoliopsida</taxon>
        <taxon>eudicotyledons</taxon>
        <taxon>Gunneridae</taxon>
        <taxon>Pentapetalae</taxon>
        <taxon>rosids</taxon>
        <taxon>fabids</taxon>
        <taxon>Fabales</taxon>
        <taxon>Fabaceae</taxon>
        <taxon>Papilionoideae</taxon>
        <taxon>50 kb inversion clade</taxon>
        <taxon>NPAAA clade</taxon>
        <taxon>Hologalegina</taxon>
        <taxon>IRL clade</taxon>
        <taxon>Trifolieae</taxon>
        <taxon>Trifolium</taxon>
    </lineage>
</organism>
<dbReference type="InterPro" id="IPR045319">
    <property type="entry name" value="KAT/AKT"/>
</dbReference>
<feature type="domain" description="Cyclic nucleotide-binding" evidence="6">
    <location>
        <begin position="1"/>
        <end position="53"/>
    </location>
</feature>
<reference evidence="7 8" key="1">
    <citation type="journal article" date="2018" name="Front. Plant Sci.">
        <title>Red Clover (Trifolium pratense) and Zigzag Clover (T. medium) - A Picture of Genomic Similarities and Differences.</title>
        <authorList>
            <person name="Dluhosova J."/>
            <person name="Istvanek J."/>
            <person name="Nedelnik J."/>
            <person name="Repkova J."/>
        </authorList>
    </citation>
    <scope>NUCLEOTIDE SEQUENCE [LARGE SCALE GENOMIC DNA]</scope>
    <source>
        <strain evidence="8">cv. 10/8</strain>
        <tissue evidence="7">Leaf</tissue>
    </source>
</reference>
<sequence length="53" mass="6202">MTGEIGVMFNIPQPYTVRSRRLSQVIRINHHHFKQMVKPYSEDGKAIISNFTQ</sequence>
<keyword evidence="3" id="KW-0813">Transport</keyword>
<keyword evidence="3" id="KW-0406">Ion transport</keyword>
<dbReference type="PANTHER" id="PTHR45743:SF27">
    <property type="entry name" value="POTASSIUM CHANNEL KAT3"/>
    <property type="match status" value="1"/>
</dbReference>
<evidence type="ECO:0000256" key="4">
    <source>
        <dbReference type="ARBA" id="ARBA00022958"/>
    </source>
</evidence>